<dbReference type="Pfam" id="PF00109">
    <property type="entry name" value="ketoacyl-synt"/>
    <property type="match status" value="1"/>
</dbReference>
<dbReference type="InterPro" id="IPR000794">
    <property type="entry name" value="Beta-ketoacyl_synthase"/>
</dbReference>
<evidence type="ECO:0000256" key="3">
    <source>
        <dbReference type="RuleBase" id="RU003694"/>
    </source>
</evidence>
<feature type="domain" description="Ketosynthase family 3 (KS3)" evidence="4">
    <location>
        <begin position="7"/>
        <end position="404"/>
    </location>
</feature>
<dbReference type="CDD" id="cd00834">
    <property type="entry name" value="KAS_I_II"/>
    <property type="match status" value="1"/>
</dbReference>
<keyword evidence="2 3" id="KW-0808">Transferase</keyword>
<dbReference type="InterPro" id="IPR016039">
    <property type="entry name" value="Thiolase-like"/>
</dbReference>
<organism evidence="5 6">
    <name type="scientific">Streptomyces fumanus</name>
    <dbReference type="NCBI Taxonomy" id="67302"/>
    <lineage>
        <taxon>Bacteria</taxon>
        <taxon>Bacillati</taxon>
        <taxon>Actinomycetota</taxon>
        <taxon>Actinomycetes</taxon>
        <taxon>Kitasatosporales</taxon>
        <taxon>Streptomycetaceae</taxon>
        <taxon>Streptomyces</taxon>
    </lineage>
</organism>
<evidence type="ECO:0000256" key="1">
    <source>
        <dbReference type="ARBA" id="ARBA00008467"/>
    </source>
</evidence>
<dbReference type="InterPro" id="IPR014031">
    <property type="entry name" value="Ketoacyl_synth_C"/>
</dbReference>
<dbReference type="AlphaFoldDB" id="A0A919AI65"/>
<comment type="caution">
    <text evidence="5">The sequence shown here is derived from an EMBL/GenBank/DDBJ whole genome shotgun (WGS) entry which is preliminary data.</text>
</comment>
<gene>
    <name evidence="5" type="primary">fabF</name>
    <name evidence="5" type="ORF">GCM10018772_39290</name>
</gene>
<dbReference type="RefSeq" id="WP_190205638.1">
    <property type="nucleotide sequence ID" value="NZ_BNBI01000008.1"/>
</dbReference>
<proteinExistence type="inferred from homology"/>
<evidence type="ECO:0000313" key="6">
    <source>
        <dbReference type="Proteomes" id="UP000630718"/>
    </source>
</evidence>
<keyword evidence="6" id="KW-1185">Reference proteome</keyword>
<dbReference type="Pfam" id="PF02801">
    <property type="entry name" value="Ketoacyl-synt_C"/>
    <property type="match status" value="1"/>
</dbReference>
<dbReference type="SUPFAM" id="SSF53901">
    <property type="entry name" value="Thiolase-like"/>
    <property type="match status" value="2"/>
</dbReference>
<dbReference type="InterPro" id="IPR020841">
    <property type="entry name" value="PKS_Beta-ketoAc_synthase_dom"/>
</dbReference>
<protein>
    <submittedName>
        <fullName evidence="5">3-oxoacyl-ACP synthase</fullName>
    </submittedName>
</protein>
<dbReference type="EMBL" id="BNBI01000008">
    <property type="protein sequence ID" value="GHF10431.1"/>
    <property type="molecule type" value="Genomic_DNA"/>
</dbReference>
<comment type="similarity">
    <text evidence="1 3">Belongs to the thiolase-like superfamily. Beta-ketoacyl-ACP synthases family.</text>
</comment>
<evidence type="ECO:0000256" key="2">
    <source>
        <dbReference type="ARBA" id="ARBA00022679"/>
    </source>
</evidence>
<sequence>MNADGDRERVVITGLGVVSSIGTGAAEFCAGLREGRSGAKPITAFDTTGFAHSVGCEVTGFDPGRWLERLEPAEAGRATRFAAAGARMALADAGLDVAELRRRRVLVSVGTSDGENNDLDTLAGQHLAGGAGALDPALAGRVDPGRLATGVVRELGLRDVEAMTLGTACAAGNYAIGSAFDALRAGDVEFALCGGADAVCRKTFTGFYRFGTIAPEKCQPFDRDRKGLLVSEGSGILALETLRSARARGARIYAEVLGYGLNCDAQHAVAPDQDSLARCIRLAHRNAGIKPEDVDLISAHGTGTPTNDVVETGAIRQVFADPPPTVSVKSMIGHAMGGASALAAVACALAVREGFVPPTINHEHTDPDCGLDCVPNHARPAELNVVQNNALAFAGNNVVLLLGRHRETT</sequence>
<evidence type="ECO:0000259" key="4">
    <source>
        <dbReference type="PROSITE" id="PS52004"/>
    </source>
</evidence>
<accession>A0A919AI65</accession>
<dbReference type="Proteomes" id="UP000630718">
    <property type="component" value="Unassembled WGS sequence"/>
</dbReference>
<dbReference type="PANTHER" id="PTHR11712:SF336">
    <property type="entry name" value="3-OXOACYL-[ACYL-CARRIER-PROTEIN] SYNTHASE, MITOCHONDRIAL"/>
    <property type="match status" value="1"/>
</dbReference>
<dbReference type="InterPro" id="IPR014030">
    <property type="entry name" value="Ketoacyl_synth_N"/>
</dbReference>
<dbReference type="SMART" id="SM00825">
    <property type="entry name" value="PKS_KS"/>
    <property type="match status" value="1"/>
</dbReference>
<dbReference type="GO" id="GO:0006633">
    <property type="term" value="P:fatty acid biosynthetic process"/>
    <property type="evidence" value="ECO:0007669"/>
    <property type="project" value="TreeGrafter"/>
</dbReference>
<dbReference type="GO" id="GO:0004315">
    <property type="term" value="F:3-oxoacyl-[acyl-carrier-protein] synthase activity"/>
    <property type="evidence" value="ECO:0007669"/>
    <property type="project" value="TreeGrafter"/>
</dbReference>
<dbReference type="PROSITE" id="PS52004">
    <property type="entry name" value="KS3_2"/>
    <property type="match status" value="1"/>
</dbReference>
<evidence type="ECO:0000313" key="5">
    <source>
        <dbReference type="EMBL" id="GHF10431.1"/>
    </source>
</evidence>
<reference evidence="5" key="1">
    <citation type="journal article" date="2014" name="Int. J. Syst. Evol. Microbiol.">
        <title>Complete genome sequence of Corynebacterium casei LMG S-19264T (=DSM 44701T), isolated from a smear-ripened cheese.</title>
        <authorList>
            <consortium name="US DOE Joint Genome Institute (JGI-PGF)"/>
            <person name="Walter F."/>
            <person name="Albersmeier A."/>
            <person name="Kalinowski J."/>
            <person name="Ruckert C."/>
        </authorList>
    </citation>
    <scope>NUCLEOTIDE SEQUENCE</scope>
    <source>
        <strain evidence="5">JCM 4477</strain>
    </source>
</reference>
<dbReference type="Gene3D" id="3.40.47.10">
    <property type="match status" value="1"/>
</dbReference>
<reference evidence="5" key="2">
    <citation type="submission" date="2020-09" db="EMBL/GenBank/DDBJ databases">
        <authorList>
            <person name="Sun Q."/>
            <person name="Ohkuma M."/>
        </authorList>
    </citation>
    <scope>NUCLEOTIDE SEQUENCE</scope>
    <source>
        <strain evidence="5">JCM 4477</strain>
    </source>
</reference>
<dbReference type="PANTHER" id="PTHR11712">
    <property type="entry name" value="POLYKETIDE SYNTHASE-RELATED"/>
    <property type="match status" value="1"/>
</dbReference>
<name>A0A919AI65_9ACTN</name>